<comment type="caution">
    <text evidence="4">The sequence shown here is derived from an EMBL/GenBank/DDBJ whole genome shotgun (WGS) entry which is preliminary data.</text>
</comment>
<comment type="similarity">
    <text evidence="1">Belongs to the NMD3 family.</text>
</comment>
<dbReference type="PANTHER" id="PTHR12746">
    <property type="entry name" value="NONSENSE-MEDIATED MRNA DECAY PROTEIN 3"/>
    <property type="match status" value="1"/>
</dbReference>
<evidence type="ECO:0000256" key="1">
    <source>
        <dbReference type="RuleBase" id="RU364108"/>
    </source>
</evidence>
<comment type="subcellular location">
    <subcellularLocation>
        <location evidence="1">Cytoplasm</location>
    </subcellularLocation>
    <subcellularLocation>
        <location evidence="1">Nucleus</location>
    </subcellularLocation>
</comment>
<reference evidence="4 5" key="1">
    <citation type="submission" date="2024-02" db="EMBL/GenBank/DDBJ databases">
        <authorList>
            <person name="Chen Y."/>
            <person name="Shah S."/>
            <person name="Dougan E. K."/>
            <person name="Thang M."/>
            <person name="Chan C."/>
        </authorList>
    </citation>
    <scope>NUCLEOTIDE SEQUENCE [LARGE SCALE GENOMIC DNA]</scope>
</reference>
<dbReference type="InterPro" id="IPR048899">
    <property type="entry name" value="NMD_SH3"/>
</dbReference>
<keyword evidence="1" id="KW-0539">Nucleus</keyword>
<comment type="function">
    <text evidence="1">Acts as an adapter for the XPO1/CRM1-mediated export of the 60S ribosomal subunit.</text>
</comment>
<dbReference type="Pfam" id="PF21193">
    <property type="entry name" value="NMD_SH3"/>
    <property type="match status" value="1"/>
</dbReference>
<keyword evidence="1" id="KW-0963">Cytoplasm</keyword>
<dbReference type="InterPro" id="IPR007064">
    <property type="entry name" value="Nmd3_N"/>
</dbReference>
<feature type="domain" description="60S ribosomal export protein NMD3 SH3" evidence="3">
    <location>
        <begin position="249"/>
        <end position="295"/>
    </location>
</feature>
<evidence type="ECO:0000259" key="2">
    <source>
        <dbReference type="Pfam" id="PF04981"/>
    </source>
</evidence>
<sequence length="328" mass="37380">MKRSHDESMEATTAASVLCCSCGVLMVPNQSMRCAQCLKTEVCITDGISRQVVLQRCRNCNRYNKPPWTSCEPESRELLGICLKKIKGLGKEVRLVDAAFIWTEENSKRLRVKITVQKEVAQSSVLQQTMVVEFQIVNQQCETCQKSFTPHAYNAIVQVRQKVPHRRTFCYLEQLILKSDAHAKVTSLKETREGLDFFFETKSHAQRFADFVEAHVPTKSKQSRHLISHDANSNTYNFKYTIMCELCPICVDDVVHVPKGHSTALNGAPPLMLCHKVTNAIRFVDPVSLRSYDIPNPEYWKRPLHSVCGKDHLTEFVVLNVEPLEKPE</sequence>
<dbReference type="InterPro" id="IPR039768">
    <property type="entry name" value="Nmd3"/>
</dbReference>
<gene>
    <name evidence="4" type="ORF">SCF082_LOCUS38437</name>
</gene>
<accession>A0ABP0PXC8</accession>
<dbReference type="Pfam" id="PF04981">
    <property type="entry name" value="NMD3"/>
    <property type="match status" value="1"/>
</dbReference>
<keyword evidence="5" id="KW-1185">Reference proteome</keyword>
<dbReference type="EMBL" id="CAXAMM010038757">
    <property type="protein sequence ID" value="CAK9080665.1"/>
    <property type="molecule type" value="Genomic_DNA"/>
</dbReference>
<name>A0ABP0PXC8_9DINO</name>
<keyword evidence="1" id="KW-0653">Protein transport</keyword>
<organism evidence="4 5">
    <name type="scientific">Durusdinium trenchii</name>
    <dbReference type="NCBI Taxonomy" id="1381693"/>
    <lineage>
        <taxon>Eukaryota</taxon>
        <taxon>Sar</taxon>
        <taxon>Alveolata</taxon>
        <taxon>Dinophyceae</taxon>
        <taxon>Suessiales</taxon>
        <taxon>Symbiodiniaceae</taxon>
        <taxon>Durusdinium</taxon>
    </lineage>
</organism>
<proteinExistence type="inferred from homology"/>
<dbReference type="PANTHER" id="PTHR12746:SF2">
    <property type="entry name" value="60S RIBOSOMAL EXPORT PROTEIN NMD3"/>
    <property type="match status" value="1"/>
</dbReference>
<keyword evidence="1" id="KW-0813">Transport</keyword>
<evidence type="ECO:0000259" key="3">
    <source>
        <dbReference type="Pfam" id="PF21193"/>
    </source>
</evidence>
<evidence type="ECO:0000313" key="5">
    <source>
        <dbReference type="Proteomes" id="UP001642464"/>
    </source>
</evidence>
<evidence type="ECO:0000313" key="4">
    <source>
        <dbReference type="EMBL" id="CAK9080665.1"/>
    </source>
</evidence>
<feature type="non-terminal residue" evidence="4">
    <location>
        <position position="328"/>
    </location>
</feature>
<feature type="domain" description="Nmd3 N-terminal" evidence="2">
    <location>
        <begin position="19"/>
        <end position="246"/>
    </location>
</feature>
<protein>
    <recommendedName>
        <fullName evidence="1">60S ribosomal export protein NMD3</fullName>
    </recommendedName>
</protein>
<dbReference type="Proteomes" id="UP001642464">
    <property type="component" value="Unassembled WGS sequence"/>
</dbReference>